<proteinExistence type="inferred from homology"/>
<accession>S7VJ45</accession>
<evidence type="ECO:0000313" key="8">
    <source>
        <dbReference type="EMBL" id="EPR44593.1"/>
    </source>
</evidence>
<keyword evidence="4" id="KW-0233">DNA recombination</keyword>
<dbReference type="Gene3D" id="1.10.443.10">
    <property type="entry name" value="Intergrase catalytic core"/>
    <property type="match status" value="1"/>
</dbReference>
<dbReference type="PANTHER" id="PTHR30349:SF64">
    <property type="entry name" value="PROPHAGE INTEGRASE INTD-RELATED"/>
    <property type="match status" value="1"/>
</dbReference>
<dbReference type="OrthoDB" id="9798171at2"/>
<dbReference type="InterPro" id="IPR013762">
    <property type="entry name" value="Integrase-like_cat_sf"/>
</dbReference>
<dbReference type="EMBL" id="ATHJ01000023">
    <property type="protein sequence ID" value="EPR44593.1"/>
    <property type="molecule type" value="Genomic_DNA"/>
</dbReference>
<dbReference type="InterPro" id="IPR011010">
    <property type="entry name" value="DNA_brk_join_enz"/>
</dbReference>
<protein>
    <submittedName>
        <fullName evidence="8">Integrase family protein</fullName>
    </submittedName>
</protein>
<feature type="domain" description="Tyr recombinase" evidence="6">
    <location>
        <begin position="105"/>
        <end position="287"/>
    </location>
</feature>
<evidence type="ECO:0000313" key="9">
    <source>
        <dbReference type="Proteomes" id="UP000014977"/>
    </source>
</evidence>
<dbReference type="PROSITE" id="PS51898">
    <property type="entry name" value="TYR_RECOMBINASE"/>
    <property type="match status" value="1"/>
</dbReference>
<evidence type="ECO:0000256" key="2">
    <source>
        <dbReference type="ARBA" id="ARBA00022908"/>
    </source>
</evidence>
<evidence type="ECO:0000259" key="6">
    <source>
        <dbReference type="PROSITE" id="PS51898"/>
    </source>
</evidence>
<dbReference type="RefSeq" id="WP_020875449.1">
    <property type="nucleotide sequence ID" value="NZ_ATHJ01000023.1"/>
</dbReference>
<dbReference type="AlphaFoldDB" id="S7VJ45"/>
<dbReference type="InterPro" id="IPR044068">
    <property type="entry name" value="CB"/>
</dbReference>
<keyword evidence="2" id="KW-0229">DNA integration</keyword>
<name>S7VJ45_DESML</name>
<dbReference type="InterPro" id="IPR050090">
    <property type="entry name" value="Tyrosine_recombinase_XerCD"/>
</dbReference>
<dbReference type="Pfam" id="PF13495">
    <property type="entry name" value="Phage_int_SAM_4"/>
    <property type="match status" value="1"/>
</dbReference>
<dbReference type="InterPro" id="IPR010998">
    <property type="entry name" value="Integrase_recombinase_N"/>
</dbReference>
<dbReference type="GO" id="GO:0015074">
    <property type="term" value="P:DNA integration"/>
    <property type="evidence" value="ECO:0007669"/>
    <property type="project" value="UniProtKB-KW"/>
</dbReference>
<comment type="caution">
    <text evidence="8">The sequence shown here is derived from an EMBL/GenBank/DDBJ whole genome shotgun (WGS) entry which is preliminary data.</text>
</comment>
<dbReference type="PROSITE" id="PS51900">
    <property type="entry name" value="CB"/>
    <property type="match status" value="1"/>
</dbReference>
<reference evidence="8 9" key="1">
    <citation type="journal article" date="2013" name="Genome Announc.">
        <title>Draft genome sequences for three mercury-methylating, sulfate-reducing bacteria.</title>
        <authorList>
            <person name="Brown S.D."/>
            <person name="Hurt R.A.Jr."/>
            <person name="Gilmour C.C."/>
            <person name="Elias D.A."/>
        </authorList>
    </citation>
    <scope>NUCLEOTIDE SEQUENCE [LARGE SCALE GENOMIC DNA]</scope>
    <source>
        <strain evidence="8 9">DSM 2059</strain>
    </source>
</reference>
<evidence type="ECO:0000256" key="3">
    <source>
        <dbReference type="ARBA" id="ARBA00023125"/>
    </source>
</evidence>
<gene>
    <name evidence="8" type="ORF">dsmv_3801</name>
</gene>
<dbReference type="Pfam" id="PF00589">
    <property type="entry name" value="Phage_integrase"/>
    <property type="match status" value="1"/>
</dbReference>
<evidence type="ECO:0000256" key="4">
    <source>
        <dbReference type="ARBA" id="ARBA00023172"/>
    </source>
</evidence>
<evidence type="ECO:0000259" key="7">
    <source>
        <dbReference type="PROSITE" id="PS51900"/>
    </source>
</evidence>
<dbReference type="GO" id="GO:0003677">
    <property type="term" value="F:DNA binding"/>
    <property type="evidence" value="ECO:0007669"/>
    <property type="project" value="UniProtKB-UniRule"/>
</dbReference>
<comment type="similarity">
    <text evidence="1">Belongs to the 'phage' integrase family.</text>
</comment>
<keyword evidence="9" id="KW-1185">Reference proteome</keyword>
<dbReference type="GO" id="GO:0006310">
    <property type="term" value="P:DNA recombination"/>
    <property type="evidence" value="ECO:0007669"/>
    <property type="project" value="UniProtKB-KW"/>
</dbReference>
<dbReference type="PANTHER" id="PTHR30349">
    <property type="entry name" value="PHAGE INTEGRASE-RELATED"/>
    <property type="match status" value="1"/>
</dbReference>
<feature type="domain" description="Core-binding (CB)" evidence="7">
    <location>
        <begin position="10"/>
        <end position="130"/>
    </location>
</feature>
<evidence type="ECO:0000256" key="5">
    <source>
        <dbReference type="PROSITE-ProRule" id="PRU01248"/>
    </source>
</evidence>
<dbReference type="STRING" id="897.B2D07_02195"/>
<evidence type="ECO:0000256" key="1">
    <source>
        <dbReference type="ARBA" id="ARBA00008857"/>
    </source>
</evidence>
<dbReference type="Gene3D" id="1.10.150.130">
    <property type="match status" value="1"/>
</dbReference>
<keyword evidence="3 5" id="KW-0238">DNA-binding</keyword>
<dbReference type="InterPro" id="IPR002104">
    <property type="entry name" value="Integrase_catalytic"/>
</dbReference>
<organism evidence="8 9">
    <name type="scientific">Desulfococcus multivorans DSM 2059</name>
    <dbReference type="NCBI Taxonomy" id="1121405"/>
    <lineage>
        <taxon>Bacteria</taxon>
        <taxon>Pseudomonadati</taxon>
        <taxon>Thermodesulfobacteriota</taxon>
        <taxon>Desulfobacteria</taxon>
        <taxon>Desulfobacterales</taxon>
        <taxon>Desulfococcaceae</taxon>
        <taxon>Desulfococcus</taxon>
    </lineage>
</organism>
<dbReference type="Proteomes" id="UP000014977">
    <property type="component" value="Unassembled WGS sequence"/>
</dbReference>
<dbReference type="eggNOG" id="COG4974">
    <property type="taxonomic scope" value="Bacteria"/>
</dbReference>
<dbReference type="InterPro" id="IPR004107">
    <property type="entry name" value="Integrase_SAM-like_N"/>
</dbReference>
<sequence>MTKPKTLQTPWYDEAIKAFQLAGMSESTQQTYARAVRKLIEFYNKEPQKITEDELKKYFLHLRNEANWAPSTMKICFCALKFFFINVLQRKWPLFEYLKAQKENRLPSVLSPDEVRKILSRVRTFHNYTFLVTVYTCGLRLKEALYLQVSDIDGKRMMIHIHRGKGSKDRYVPLPEETYHLLRRYWLVHRNPVLIFPALGRSGKSASTSETPMSIDSVQGAFRAAREQAGIIKRHVSIHTLRHSYATYLLEQGVNIRVIQRYLGHARLETTMVYLHLTQKGQEDAYQIINQSMRGFENGRHSKHLSRACAGIS</sequence>
<dbReference type="SUPFAM" id="SSF56349">
    <property type="entry name" value="DNA breaking-rejoining enzymes"/>
    <property type="match status" value="1"/>
</dbReference>